<dbReference type="OrthoDB" id="9803687at2"/>
<evidence type="ECO:0000313" key="5">
    <source>
        <dbReference type="EMBL" id="ASP19229.1"/>
    </source>
</evidence>
<dbReference type="Pfam" id="PF02574">
    <property type="entry name" value="S-methyl_trans"/>
    <property type="match status" value="1"/>
</dbReference>
<dbReference type="RefSeq" id="WP_094036884.1">
    <property type="nucleotide sequence ID" value="NZ_CP022540.1"/>
</dbReference>
<dbReference type="GO" id="GO:0008168">
    <property type="term" value="F:methyltransferase activity"/>
    <property type="evidence" value="ECO:0007669"/>
    <property type="project" value="UniProtKB-UniRule"/>
</dbReference>
<feature type="binding site" evidence="3">
    <location>
        <position position="295"/>
    </location>
    <ligand>
        <name>Zn(2+)</name>
        <dbReference type="ChEBI" id="CHEBI:29105"/>
    </ligand>
</feature>
<keyword evidence="3" id="KW-0862">Zinc</keyword>
<keyword evidence="3" id="KW-0479">Metal-binding</keyword>
<keyword evidence="6" id="KW-1185">Reference proteome</keyword>
<dbReference type="Proteomes" id="UP000203589">
    <property type="component" value="Chromosome"/>
</dbReference>
<keyword evidence="1 3" id="KW-0489">Methyltransferase</keyword>
<reference evidence="5 6" key="1">
    <citation type="submission" date="2017-07" db="EMBL/GenBank/DDBJ databases">
        <title>Genome Sequence of Antarctobacter heliothermus Strain SMS3 Isolated from a culture of the Diatom Skeletonema marinoi.</title>
        <authorList>
            <person name="Topel M."/>
            <person name="Pinder M.I.M."/>
            <person name="Johansson O.N."/>
            <person name="Kourtchenko O."/>
            <person name="Godhe A."/>
            <person name="Clarke A.K."/>
        </authorList>
    </citation>
    <scope>NUCLEOTIDE SEQUENCE [LARGE SCALE GENOMIC DNA]</scope>
    <source>
        <strain evidence="5 6">SMS3</strain>
    </source>
</reference>
<dbReference type="SUPFAM" id="SSF82282">
    <property type="entry name" value="Homocysteine S-methyltransferase"/>
    <property type="match status" value="1"/>
</dbReference>
<dbReference type="EMBL" id="CP022540">
    <property type="protein sequence ID" value="ASP19229.1"/>
    <property type="molecule type" value="Genomic_DNA"/>
</dbReference>
<dbReference type="PANTHER" id="PTHR11103:SF18">
    <property type="entry name" value="SLR1189 PROTEIN"/>
    <property type="match status" value="1"/>
</dbReference>
<dbReference type="InterPro" id="IPR003726">
    <property type="entry name" value="HCY_dom"/>
</dbReference>
<name>A0A222DZ54_9RHOB</name>
<evidence type="ECO:0000256" key="3">
    <source>
        <dbReference type="PROSITE-ProRule" id="PRU00333"/>
    </source>
</evidence>
<accession>A0A222DZ54</accession>
<evidence type="ECO:0000256" key="2">
    <source>
        <dbReference type="ARBA" id="ARBA00022679"/>
    </source>
</evidence>
<dbReference type="AlphaFoldDB" id="A0A222DZ54"/>
<dbReference type="InterPro" id="IPR036589">
    <property type="entry name" value="HCY_dom_sf"/>
</dbReference>
<dbReference type="KEGG" id="aht:ANTHELSMS3_00509"/>
<comment type="cofactor">
    <cofactor evidence="3">
        <name>Zn(2+)</name>
        <dbReference type="ChEBI" id="CHEBI:29105"/>
    </cofactor>
</comment>
<sequence length="318" mass="34282">MPPVFAPHPDGLPWFTEGGTETELMFRHGFEFDHFCAFTLLDNPKAMQVANDMYRRLLDQIAIAGGCALLGGLDYRASADWGALVGYSDAALEDIQLRNIAFLRELSAPYADQIPEIRIAGILGPRGDAYALNRTLTEDEAGAYHTQQIAICARAGVDLIWAATINNVPEAVGISRAAAQAGIPVNVSFTLTADHRLHAGPSLAEAVTATDAACGSNARPDSFGINCSHPLEFEPALESGDWQSRLRSFRPNAAAMNKIALCSLNHLEEGDPEDLGRQMGALARRFPQADIWGGCCGSWDKHLAQIAPAVMAARRQQV</sequence>
<dbReference type="PROSITE" id="PS50970">
    <property type="entry name" value="HCY"/>
    <property type="match status" value="1"/>
</dbReference>
<evidence type="ECO:0000313" key="6">
    <source>
        <dbReference type="Proteomes" id="UP000203589"/>
    </source>
</evidence>
<proteinExistence type="predicted"/>
<gene>
    <name evidence="5" type="ORF">ANTHELSMS3_00509</name>
</gene>
<feature type="binding site" evidence="3">
    <location>
        <position position="296"/>
    </location>
    <ligand>
        <name>Zn(2+)</name>
        <dbReference type="ChEBI" id="CHEBI:29105"/>
    </ligand>
</feature>
<dbReference type="GO" id="GO:0046872">
    <property type="term" value="F:metal ion binding"/>
    <property type="evidence" value="ECO:0007669"/>
    <property type="project" value="UniProtKB-KW"/>
</dbReference>
<evidence type="ECO:0000259" key="4">
    <source>
        <dbReference type="PROSITE" id="PS50970"/>
    </source>
</evidence>
<dbReference type="PANTHER" id="PTHR11103">
    <property type="entry name" value="SLR1189 PROTEIN"/>
    <property type="match status" value="1"/>
</dbReference>
<protein>
    <submittedName>
        <fullName evidence="5">Homocysteine methyltransferase</fullName>
    </submittedName>
</protein>
<evidence type="ECO:0000256" key="1">
    <source>
        <dbReference type="ARBA" id="ARBA00022603"/>
    </source>
</evidence>
<dbReference type="Gene3D" id="3.20.20.330">
    <property type="entry name" value="Homocysteine-binding-like domain"/>
    <property type="match status" value="1"/>
</dbReference>
<organism evidence="5 6">
    <name type="scientific">Antarctobacter heliothermus</name>
    <dbReference type="NCBI Taxonomy" id="74033"/>
    <lineage>
        <taxon>Bacteria</taxon>
        <taxon>Pseudomonadati</taxon>
        <taxon>Pseudomonadota</taxon>
        <taxon>Alphaproteobacteria</taxon>
        <taxon>Rhodobacterales</taxon>
        <taxon>Roseobacteraceae</taxon>
        <taxon>Antarctobacter</taxon>
    </lineage>
</organism>
<keyword evidence="2 3" id="KW-0808">Transferase</keyword>
<feature type="domain" description="Hcy-binding" evidence="4">
    <location>
        <begin position="2"/>
        <end position="310"/>
    </location>
</feature>
<feature type="binding site" evidence="3">
    <location>
        <position position="227"/>
    </location>
    <ligand>
        <name>Zn(2+)</name>
        <dbReference type="ChEBI" id="CHEBI:29105"/>
    </ligand>
</feature>
<dbReference type="GO" id="GO:0032259">
    <property type="term" value="P:methylation"/>
    <property type="evidence" value="ECO:0007669"/>
    <property type="project" value="UniProtKB-KW"/>
</dbReference>